<dbReference type="Pfam" id="PF01416">
    <property type="entry name" value="PseudoU_synth_1"/>
    <property type="match status" value="2"/>
</dbReference>
<comment type="catalytic activity">
    <reaction evidence="4 7">
        <text>uridine(38/39/40) in tRNA = pseudouridine(38/39/40) in tRNA</text>
        <dbReference type="Rhea" id="RHEA:22376"/>
        <dbReference type="Rhea" id="RHEA-COMP:10085"/>
        <dbReference type="Rhea" id="RHEA-COMP:10087"/>
        <dbReference type="ChEBI" id="CHEBI:65314"/>
        <dbReference type="ChEBI" id="CHEBI:65315"/>
        <dbReference type="EC" id="5.4.99.12"/>
    </reaction>
</comment>
<dbReference type="InterPro" id="IPR001406">
    <property type="entry name" value="PsdUridine_synth_TruA"/>
</dbReference>
<evidence type="ECO:0000256" key="2">
    <source>
        <dbReference type="ARBA" id="ARBA00022694"/>
    </source>
</evidence>
<evidence type="ECO:0000256" key="7">
    <source>
        <dbReference type="RuleBase" id="RU003792"/>
    </source>
</evidence>
<evidence type="ECO:0000256" key="1">
    <source>
        <dbReference type="ARBA" id="ARBA00009375"/>
    </source>
</evidence>
<dbReference type="SUPFAM" id="SSF55120">
    <property type="entry name" value="Pseudouridine synthase"/>
    <property type="match status" value="1"/>
</dbReference>
<dbReference type="Gene3D" id="3.30.70.580">
    <property type="entry name" value="Pseudouridine synthase I, catalytic domain, N-terminal subdomain"/>
    <property type="match status" value="1"/>
</dbReference>
<dbReference type="NCBIfam" id="TIGR00071">
    <property type="entry name" value="hisT_truA"/>
    <property type="match status" value="1"/>
</dbReference>
<dbReference type="PANTHER" id="PTHR11142">
    <property type="entry name" value="PSEUDOURIDYLATE SYNTHASE"/>
    <property type="match status" value="1"/>
</dbReference>
<comment type="similarity">
    <text evidence="1 4 7">Belongs to the tRNA pseudouridine synthase TruA family.</text>
</comment>
<keyword evidence="3 4" id="KW-0413">Isomerase</keyword>
<evidence type="ECO:0000256" key="6">
    <source>
        <dbReference type="PIRSR" id="PIRSR001430-2"/>
    </source>
</evidence>
<comment type="function">
    <text evidence="4">Formation of pseudouridine at positions 38, 39 and 40 in the anticodon stem and loop of transfer RNAs.</text>
</comment>
<dbReference type="PANTHER" id="PTHR11142:SF0">
    <property type="entry name" value="TRNA PSEUDOURIDINE SYNTHASE-LIKE 1"/>
    <property type="match status" value="1"/>
</dbReference>
<comment type="caution">
    <text evidence="4">Lacks conserved residue(s) required for the propagation of feature annotation.</text>
</comment>
<dbReference type="AlphaFoldDB" id="A0A968GCT2"/>
<gene>
    <name evidence="4 9" type="primary">truA</name>
    <name evidence="9" type="ORF">HCT46_01960</name>
</gene>
<evidence type="ECO:0000313" key="10">
    <source>
        <dbReference type="Proteomes" id="UP000752013"/>
    </source>
</evidence>
<evidence type="ECO:0000256" key="4">
    <source>
        <dbReference type="HAMAP-Rule" id="MF_00171"/>
    </source>
</evidence>
<evidence type="ECO:0000256" key="3">
    <source>
        <dbReference type="ARBA" id="ARBA00023235"/>
    </source>
</evidence>
<comment type="caution">
    <text evidence="9">The sequence shown here is derived from an EMBL/GenBank/DDBJ whole genome shotgun (WGS) entry which is preliminary data.</text>
</comment>
<feature type="domain" description="Pseudouridine synthase I TruA alpha/beta" evidence="8">
    <location>
        <begin position="26"/>
        <end position="115"/>
    </location>
</feature>
<evidence type="ECO:0000313" key="9">
    <source>
        <dbReference type="EMBL" id="NIZ46692.1"/>
    </source>
</evidence>
<reference evidence="9" key="1">
    <citation type="submission" date="2020-03" db="EMBL/GenBank/DDBJ databases">
        <title>Spirochaetal bacteria isolated from arthropods constitute a novel genus Entomospira genus novum within the order Spirochaetales.</title>
        <authorList>
            <person name="Grana-Miraglia L."/>
            <person name="Sikutova S."/>
            <person name="Fingerle V."/>
            <person name="Sing A."/>
            <person name="Castillo-Ramirez S."/>
            <person name="Margos G."/>
            <person name="Rudolf I."/>
        </authorList>
    </citation>
    <scope>NUCLEOTIDE SEQUENCE</scope>
    <source>
        <strain evidence="9">BR208</strain>
    </source>
</reference>
<comment type="subunit">
    <text evidence="4">Homodimer.</text>
</comment>
<keyword evidence="2 4" id="KW-0819">tRNA processing</keyword>
<dbReference type="Proteomes" id="UP000752013">
    <property type="component" value="Unassembled WGS sequence"/>
</dbReference>
<dbReference type="RefSeq" id="WP_167704085.1">
    <property type="nucleotide sequence ID" value="NZ_CP118168.1"/>
</dbReference>
<feature type="domain" description="Pseudouridine synthase I TruA alpha/beta" evidence="8">
    <location>
        <begin position="163"/>
        <end position="265"/>
    </location>
</feature>
<dbReference type="FunFam" id="3.30.70.580:FF:000001">
    <property type="entry name" value="tRNA pseudouridine synthase A"/>
    <property type="match status" value="1"/>
</dbReference>
<organism evidence="9 10">
    <name type="scientific">Entomospira nematocerorum</name>
    <dbReference type="NCBI Taxonomy" id="2719987"/>
    <lineage>
        <taxon>Bacteria</taxon>
        <taxon>Pseudomonadati</taxon>
        <taxon>Spirochaetota</taxon>
        <taxon>Spirochaetia</taxon>
        <taxon>Spirochaetales</taxon>
        <taxon>Spirochaetaceae</taxon>
        <taxon>Entomospira</taxon>
    </lineage>
</organism>
<feature type="active site" description="Nucleophile" evidence="4 5">
    <location>
        <position position="71"/>
    </location>
</feature>
<dbReference type="InterPro" id="IPR020103">
    <property type="entry name" value="PsdUridine_synth_cat_dom_sf"/>
</dbReference>
<name>A0A968GCT2_9SPIO</name>
<dbReference type="EC" id="5.4.99.12" evidence="4"/>
<sequence length="273" mass="31255">MSCTLRCYQRRNRNFGGSIIRRIKLIVSYNGAHFCGWQMQPNIRSVEAVLRCALSKLPGDISHIQAAGRTDAGVHATGQVVAFNIANKSIPAEKFPHILNKWLPLDLQVIHSEEVAIQFNPRRDAIARLYCYRIRTQQALYPTIHNITIIRHQLNLTELNQLAQLFIGTHDFSAFASSKDMHLSKIRTIHSAYFVMQDGTLHFYIKGNAFLMNMVRRIVGTLIQPHQSFSEKYERITRALKYQHKEFTGATAIPNGLTLECVYYEKPMTPVKN</sequence>
<dbReference type="InterPro" id="IPR020095">
    <property type="entry name" value="PsdUridine_synth_TruA_C"/>
</dbReference>
<keyword evidence="10" id="KW-1185">Reference proteome</keyword>
<dbReference type="HAMAP" id="MF_00171">
    <property type="entry name" value="TruA"/>
    <property type="match status" value="1"/>
</dbReference>
<feature type="binding site" evidence="4 6">
    <location>
        <position position="130"/>
    </location>
    <ligand>
        <name>substrate</name>
    </ligand>
</feature>
<evidence type="ECO:0000256" key="5">
    <source>
        <dbReference type="PIRSR" id="PIRSR001430-1"/>
    </source>
</evidence>
<dbReference type="GO" id="GO:0160147">
    <property type="term" value="F:tRNA pseudouridine(38-40) synthase activity"/>
    <property type="evidence" value="ECO:0007669"/>
    <property type="project" value="UniProtKB-EC"/>
</dbReference>
<dbReference type="Gene3D" id="3.30.70.660">
    <property type="entry name" value="Pseudouridine synthase I, catalytic domain, C-terminal subdomain"/>
    <property type="match status" value="1"/>
</dbReference>
<evidence type="ECO:0000259" key="8">
    <source>
        <dbReference type="Pfam" id="PF01416"/>
    </source>
</evidence>
<dbReference type="EMBL" id="JAATLK010000001">
    <property type="protein sequence ID" value="NIZ46692.1"/>
    <property type="molecule type" value="Genomic_DNA"/>
</dbReference>
<proteinExistence type="inferred from homology"/>
<dbReference type="InterPro" id="IPR020094">
    <property type="entry name" value="TruA/RsuA/RluB/E/F_N"/>
</dbReference>
<accession>A0A968GCT2</accession>
<dbReference type="PIRSF" id="PIRSF001430">
    <property type="entry name" value="tRNA_psdUrid_synth"/>
    <property type="match status" value="1"/>
</dbReference>
<dbReference type="GO" id="GO:0031119">
    <property type="term" value="P:tRNA pseudouridine synthesis"/>
    <property type="evidence" value="ECO:0007669"/>
    <property type="project" value="UniProtKB-UniRule"/>
</dbReference>
<dbReference type="GO" id="GO:0003723">
    <property type="term" value="F:RNA binding"/>
    <property type="evidence" value="ECO:0007669"/>
    <property type="project" value="InterPro"/>
</dbReference>
<dbReference type="InterPro" id="IPR020097">
    <property type="entry name" value="PsdUridine_synth_TruA_a/b_dom"/>
</dbReference>
<protein>
    <recommendedName>
        <fullName evidence="4">tRNA pseudouridine synthase A</fullName>
        <ecNumber evidence="4">5.4.99.12</ecNumber>
    </recommendedName>
    <alternativeName>
        <fullName evidence="4">tRNA pseudouridine(38-40) synthase</fullName>
    </alternativeName>
    <alternativeName>
        <fullName evidence="4">tRNA pseudouridylate synthase I</fullName>
    </alternativeName>
    <alternativeName>
        <fullName evidence="4">tRNA-uridine isomerase I</fullName>
    </alternativeName>
</protein>
<dbReference type="CDD" id="cd02570">
    <property type="entry name" value="PseudoU_synth_EcTruA"/>
    <property type="match status" value="1"/>
</dbReference>